<name>A0ABW4TMQ4_9ACTN</name>
<proteinExistence type="predicted"/>
<feature type="signal peptide" evidence="1">
    <location>
        <begin position="1"/>
        <end position="25"/>
    </location>
</feature>
<sequence length="40" mass="3970">MKKFAIVVTTAAVMGIGLLGSPASADSSWGCPSCGITGQR</sequence>
<protein>
    <submittedName>
        <fullName evidence="2">Uncharacterized protein</fullName>
    </submittedName>
</protein>
<accession>A0ABW4TMQ4</accession>
<feature type="chain" id="PRO_5046636839" evidence="1">
    <location>
        <begin position="26"/>
        <end position="40"/>
    </location>
</feature>
<dbReference type="RefSeq" id="WP_343918025.1">
    <property type="nucleotide sequence ID" value="NZ_BAAAJT010000002.1"/>
</dbReference>
<evidence type="ECO:0000313" key="3">
    <source>
        <dbReference type="Proteomes" id="UP001597351"/>
    </source>
</evidence>
<evidence type="ECO:0000256" key="1">
    <source>
        <dbReference type="SAM" id="SignalP"/>
    </source>
</evidence>
<evidence type="ECO:0000313" key="2">
    <source>
        <dbReference type="EMBL" id="MFD1947178.1"/>
    </source>
</evidence>
<keyword evidence="3" id="KW-1185">Reference proteome</keyword>
<keyword evidence="1" id="KW-0732">Signal</keyword>
<dbReference type="Proteomes" id="UP001597351">
    <property type="component" value="Unassembled WGS sequence"/>
</dbReference>
<dbReference type="EMBL" id="JBHUGD010000003">
    <property type="protein sequence ID" value="MFD1947178.1"/>
    <property type="molecule type" value="Genomic_DNA"/>
</dbReference>
<organism evidence="2 3">
    <name type="scientific">Nocardioides aestuarii</name>
    <dbReference type="NCBI Taxonomy" id="252231"/>
    <lineage>
        <taxon>Bacteria</taxon>
        <taxon>Bacillati</taxon>
        <taxon>Actinomycetota</taxon>
        <taxon>Actinomycetes</taxon>
        <taxon>Propionibacteriales</taxon>
        <taxon>Nocardioidaceae</taxon>
        <taxon>Nocardioides</taxon>
    </lineage>
</organism>
<reference evidence="3" key="1">
    <citation type="journal article" date="2019" name="Int. J. Syst. Evol. Microbiol.">
        <title>The Global Catalogue of Microorganisms (GCM) 10K type strain sequencing project: providing services to taxonomists for standard genome sequencing and annotation.</title>
        <authorList>
            <consortium name="The Broad Institute Genomics Platform"/>
            <consortium name="The Broad Institute Genome Sequencing Center for Infectious Disease"/>
            <person name="Wu L."/>
            <person name="Ma J."/>
        </authorList>
    </citation>
    <scope>NUCLEOTIDE SEQUENCE [LARGE SCALE GENOMIC DNA]</scope>
    <source>
        <strain evidence="3">CGMCC 1.12477</strain>
    </source>
</reference>
<comment type="caution">
    <text evidence="2">The sequence shown here is derived from an EMBL/GenBank/DDBJ whole genome shotgun (WGS) entry which is preliminary data.</text>
</comment>
<gene>
    <name evidence="2" type="ORF">ACFSDE_10275</name>
</gene>